<dbReference type="RefSeq" id="WP_090060185.1">
    <property type="nucleotide sequence ID" value="NZ_FORH01000003.1"/>
</dbReference>
<sequence length="333" mass="37553">MEQIKSPLAARNVPPGLKSCVIHGYDNWHDAIAEGRHDFFTKLTPHLAENGLTPFLAEGNSRASRALLTEDHFHLIVGGPAMYGPTILHAFPSYLWGFWYLDELGHGYNSSLRFARYSPQYSPDTADREAAEYFFNGVTGYMLRENISKLRQEPRLDAPLRIATATILCQLTETDTPGSHYLSTEQMIDTAATFDREALVYVKPHPEQSKKGRRRIVEICQNHPNVKLTDASIHDLIQAARVVITQNSSAGFEALMQKKPVITCGKSDYWQATLTPRTVAELHAAIEAGPETMASFDYEGYFHWFLEQQCLEPAKANFLPRAWARIKDKLLLS</sequence>
<organism evidence="1 2">
    <name type="scientific">Celeribacter neptunius</name>
    <dbReference type="NCBI Taxonomy" id="588602"/>
    <lineage>
        <taxon>Bacteria</taxon>
        <taxon>Pseudomonadati</taxon>
        <taxon>Pseudomonadota</taxon>
        <taxon>Alphaproteobacteria</taxon>
        <taxon>Rhodobacterales</taxon>
        <taxon>Roseobacteraceae</taxon>
        <taxon>Celeribacter</taxon>
    </lineage>
</organism>
<dbReference type="GO" id="GO:0015774">
    <property type="term" value="P:polysaccharide transport"/>
    <property type="evidence" value="ECO:0007669"/>
    <property type="project" value="InterPro"/>
</dbReference>
<dbReference type="Proteomes" id="UP000199630">
    <property type="component" value="Unassembled WGS sequence"/>
</dbReference>
<dbReference type="Pfam" id="PF05159">
    <property type="entry name" value="Capsule_synth"/>
    <property type="match status" value="1"/>
</dbReference>
<keyword evidence="2" id="KW-1185">Reference proteome</keyword>
<dbReference type="InterPro" id="IPR043148">
    <property type="entry name" value="TagF_C"/>
</dbReference>
<proteinExistence type="predicted"/>
<gene>
    <name evidence="1" type="ORF">SAMN04487991_1813</name>
</gene>
<evidence type="ECO:0000313" key="1">
    <source>
        <dbReference type="EMBL" id="SFJ32646.1"/>
    </source>
</evidence>
<accession>A0A1I3QHI0</accession>
<reference evidence="2" key="1">
    <citation type="submission" date="2016-10" db="EMBL/GenBank/DDBJ databases">
        <authorList>
            <person name="Varghese N."/>
            <person name="Submissions S."/>
        </authorList>
    </citation>
    <scope>NUCLEOTIDE SEQUENCE [LARGE SCALE GENOMIC DNA]</scope>
    <source>
        <strain evidence="2">DSM 26471</strain>
    </source>
</reference>
<dbReference type="EMBL" id="FORH01000003">
    <property type="protein sequence ID" value="SFJ32646.1"/>
    <property type="molecule type" value="Genomic_DNA"/>
</dbReference>
<dbReference type="Gene3D" id="3.40.50.12580">
    <property type="match status" value="1"/>
</dbReference>
<dbReference type="OrthoDB" id="6713140at2"/>
<protein>
    <submittedName>
        <fullName evidence="1">Capsule polysaccharide biosynthesis protein</fullName>
    </submittedName>
</protein>
<dbReference type="GO" id="GO:0000271">
    <property type="term" value="P:polysaccharide biosynthetic process"/>
    <property type="evidence" value="ECO:0007669"/>
    <property type="project" value="InterPro"/>
</dbReference>
<dbReference type="STRING" id="588602.SAMN04487991_1813"/>
<dbReference type="SUPFAM" id="SSF53756">
    <property type="entry name" value="UDP-Glycosyltransferase/glycogen phosphorylase"/>
    <property type="match status" value="1"/>
</dbReference>
<name>A0A1I3QHI0_9RHOB</name>
<dbReference type="AlphaFoldDB" id="A0A1I3QHI0"/>
<evidence type="ECO:0000313" key="2">
    <source>
        <dbReference type="Proteomes" id="UP000199630"/>
    </source>
</evidence>
<dbReference type="InterPro" id="IPR007833">
    <property type="entry name" value="Capsule_polysaccharide_synth"/>
</dbReference>